<name>A0AAD7JIB0_9AGAR</name>
<organism evidence="1 2">
    <name type="scientific">Mycena maculata</name>
    <dbReference type="NCBI Taxonomy" id="230809"/>
    <lineage>
        <taxon>Eukaryota</taxon>
        <taxon>Fungi</taxon>
        <taxon>Dikarya</taxon>
        <taxon>Basidiomycota</taxon>
        <taxon>Agaricomycotina</taxon>
        <taxon>Agaricomycetes</taxon>
        <taxon>Agaricomycetidae</taxon>
        <taxon>Agaricales</taxon>
        <taxon>Marasmiineae</taxon>
        <taxon>Mycenaceae</taxon>
        <taxon>Mycena</taxon>
    </lineage>
</organism>
<accession>A0AAD7JIB0</accession>
<dbReference type="AlphaFoldDB" id="A0AAD7JIB0"/>
<gene>
    <name evidence="1" type="ORF">DFH07DRAFT_810528</name>
</gene>
<evidence type="ECO:0000313" key="1">
    <source>
        <dbReference type="EMBL" id="KAJ7765421.1"/>
    </source>
</evidence>
<proteinExistence type="predicted"/>
<sequence length="292" mass="33008">MLPLRKSTHQYSFSSLALRASGPTFGWTLNEISLQYAAAVQLGRLPSRGLRSGWQGRPPSRGDHLFHSAQFPCGRTHFTFRRAIWTFYFVWRTFLPHRADPRINCAPAGADALCHDPCLLTSRRPLPTPSSHEAACFQFHWSAAIMVSTQPQRLHVSGPPNLHSPNSAQLKSTSRESFTGSLHVTLAAPILRKRHISCFRGTRQRFISIRSDLEQVFRTTGDFFAAPGQFFDSIESRRCPYQSFPAPNKHCLQSTNDELLILTTINYVPHINLTHSLSYESKSFLFFLPPPS</sequence>
<dbReference type="Proteomes" id="UP001215280">
    <property type="component" value="Unassembled WGS sequence"/>
</dbReference>
<dbReference type="EMBL" id="JARJLG010000035">
    <property type="protein sequence ID" value="KAJ7765421.1"/>
    <property type="molecule type" value="Genomic_DNA"/>
</dbReference>
<reference evidence="1" key="1">
    <citation type="submission" date="2023-03" db="EMBL/GenBank/DDBJ databases">
        <title>Massive genome expansion in bonnet fungi (Mycena s.s.) driven by repeated elements and novel gene families across ecological guilds.</title>
        <authorList>
            <consortium name="Lawrence Berkeley National Laboratory"/>
            <person name="Harder C.B."/>
            <person name="Miyauchi S."/>
            <person name="Viragh M."/>
            <person name="Kuo A."/>
            <person name="Thoen E."/>
            <person name="Andreopoulos B."/>
            <person name="Lu D."/>
            <person name="Skrede I."/>
            <person name="Drula E."/>
            <person name="Henrissat B."/>
            <person name="Morin E."/>
            <person name="Kohler A."/>
            <person name="Barry K."/>
            <person name="LaButti K."/>
            <person name="Morin E."/>
            <person name="Salamov A."/>
            <person name="Lipzen A."/>
            <person name="Mereny Z."/>
            <person name="Hegedus B."/>
            <person name="Baldrian P."/>
            <person name="Stursova M."/>
            <person name="Weitz H."/>
            <person name="Taylor A."/>
            <person name="Grigoriev I.V."/>
            <person name="Nagy L.G."/>
            <person name="Martin F."/>
            <person name="Kauserud H."/>
        </authorList>
    </citation>
    <scope>NUCLEOTIDE SEQUENCE</scope>
    <source>
        <strain evidence="1">CBHHK188m</strain>
    </source>
</reference>
<keyword evidence="2" id="KW-1185">Reference proteome</keyword>
<protein>
    <submittedName>
        <fullName evidence="1">Uncharacterized protein</fullName>
    </submittedName>
</protein>
<evidence type="ECO:0000313" key="2">
    <source>
        <dbReference type="Proteomes" id="UP001215280"/>
    </source>
</evidence>
<comment type="caution">
    <text evidence="1">The sequence shown here is derived from an EMBL/GenBank/DDBJ whole genome shotgun (WGS) entry which is preliminary data.</text>
</comment>